<dbReference type="SUPFAM" id="SSF52317">
    <property type="entry name" value="Class I glutamine amidotransferase-like"/>
    <property type="match status" value="1"/>
</dbReference>
<feature type="active site" description="Charge relay system" evidence="7">
    <location>
        <position position="164"/>
    </location>
</feature>
<dbReference type="EC" id="3.5.1.2" evidence="2"/>
<dbReference type="InterPro" id="IPR029062">
    <property type="entry name" value="Class_I_gatase-like"/>
</dbReference>
<dbReference type="EMBL" id="RXFM01000123">
    <property type="protein sequence ID" value="RST62105.1"/>
    <property type="molecule type" value="Genomic_DNA"/>
</dbReference>
<dbReference type="PROSITE" id="PS01236">
    <property type="entry name" value="PDXT_SNO_1"/>
    <property type="match status" value="1"/>
</dbReference>
<name>A0A3R9Z483_9RICK</name>
<comment type="caution">
    <text evidence="9">The sequence shown here is derived from an EMBL/GenBank/DDBJ whole genome shotgun (WGS) entry which is preliminary data.</text>
</comment>
<dbReference type="GO" id="GO:0042823">
    <property type="term" value="P:pyridoxal phosphate biosynthetic process"/>
    <property type="evidence" value="ECO:0007669"/>
    <property type="project" value="InterPro"/>
</dbReference>
<dbReference type="GO" id="GO:0005829">
    <property type="term" value="C:cytosol"/>
    <property type="evidence" value="ECO:0007669"/>
    <property type="project" value="TreeGrafter"/>
</dbReference>
<feature type="binding site" evidence="8">
    <location>
        <begin position="47"/>
        <end position="49"/>
    </location>
    <ligand>
        <name>L-glutamine</name>
        <dbReference type="ChEBI" id="CHEBI:58359"/>
    </ligand>
</feature>
<dbReference type="GO" id="GO:0004359">
    <property type="term" value="F:glutaminase activity"/>
    <property type="evidence" value="ECO:0007669"/>
    <property type="project" value="UniProtKB-EC"/>
</dbReference>
<feature type="active site" description="Nucleophile" evidence="7">
    <location>
        <position position="79"/>
    </location>
</feature>
<dbReference type="Gene3D" id="3.40.50.880">
    <property type="match status" value="1"/>
</dbReference>
<dbReference type="AlphaFoldDB" id="A0A3R9Z483"/>
<dbReference type="PANTHER" id="PTHR31559:SF0">
    <property type="entry name" value="PYRIDOXAL 5'-PHOSPHATE SYNTHASE SUBUNIT SNO1-RELATED"/>
    <property type="match status" value="1"/>
</dbReference>
<dbReference type="RefSeq" id="WP_126045261.1">
    <property type="nucleotide sequence ID" value="NZ_RXFM01000123.1"/>
</dbReference>
<evidence type="ECO:0000256" key="2">
    <source>
        <dbReference type="ARBA" id="ARBA00012918"/>
    </source>
</evidence>
<keyword evidence="4" id="KW-0315">Glutamine amidotransferase</keyword>
<feature type="active site" description="Charge relay system" evidence="7">
    <location>
        <position position="166"/>
    </location>
</feature>
<dbReference type="PANTHER" id="PTHR31559">
    <property type="entry name" value="PYRIDOXAL 5'-PHOSPHATE SYNTHASE SUBUNIT SNO"/>
    <property type="match status" value="1"/>
</dbReference>
<dbReference type="PROSITE" id="PS51273">
    <property type="entry name" value="GATASE_TYPE_1"/>
    <property type="match status" value="1"/>
</dbReference>
<evidence type="ECO:0000313" key="10">
    <source>
        <dbReference type="Proteomes" id="UP000279470"/>
    </source>
</evidence>
<dbReference type="InterPro" id="IPR002161">
    <property type="entry name" value="PdxT/SNO"/>
</dbReference>
<dbReference type="GO" id="GO:0008614">
    <property type="term" value="P:pyridoxine metabolic process"/>
    <property type="evidence" value="ECO:0007669"/>
    <property type="project" value="TreeGrafter"/>
</dbReference>
<evidence type="ECO:0000256" key="8">
    <source>
        <dbReference type="PIRSR" id="PIRSR005639-2"/>
    </source>
</evidence>
<keyword evidence="5" id="KW-0456">Lyase</keyword>
<evidence type="ECO:0000256" key="1">
    <source>
        <dbReference type="ARBA" id="ARBA00008345"/>
    </source>
</evidence>
<comment type="catalytic activity">
    <reaction evidence="6">
        <text>L-glutamine + H2O = L-glutamate + NH4(+)</text>
        <dbReference type="Rhea" id="RHEA:15889"/>
        <dbReference type="ChEBI" id="CHEBI:15377"/>
        <dbReference type="ChEBI" id="CHEBI:28938"/>
        <dbReference type="ChEBI" id="CHEBI:29985"/>
        <dbReference type="ChEBI" id="CHEBI:58359"/>
        <dbReference type="EC" id="3.5.1.2"/>
    </reaction>
</comment>
<proteinExistence type="inferred from homology"/>
<gene>
    <name evidence="9" type="primary">pdxT</name>
    <name evidence="9" type="ORF">EIC27_06595</name>
</gene>
<feature type="binding site" evidence="8">
    <location>
        <begin position="128"/>
        <end position="129"/>
    </location>
    <ligand>
        <name>L-glutamine</name>
        <dbReference type="ChEBI" id="CHEBI:58359"/>
    </ligand>
</feature>
<sequence length="181" mass="20302">MKTIGVFFYQGAGHLHVQALQKLGYLSLKIFANTDFSALDGVILPGGESSVQYDYCINNNLDKKIKEFALSKKPILGTCAGAILLSKYKSSQVNGLGLIDINIQRNYYGRQINSKIERTDSDNKAFMIRAPSITECGKKVKILDTLNDNPIFVKQDNIYCTIFHPELLTFDSKNPIKQIFK</sequence>
<dbReference type="Pfam" id="PF01174">
    <property type="entry name" value="SNO"/>
    <property type="match status" value="1"/>
</dbReference>
<protein>
    <recommendedName>
        <fullName evidence="2">glutaminase</fullName>
        <ecNumber evidence="2">3.5.1.2</ecNumber>
    </recommendedName>
</protein>
<organism evidence="9 10">
    <name type="scientific">Candidatus Aquarickettsia rohweri</name>
    <dbReference type="NCBI Taxonomy" id="2602574"/>
    <lineage>
        <taxon>Bacteria</taxon>
        <taxon>Pseudomonadati</taxon>
        <taxon>Pseudomonadota</taxon>
        <taxon>Alphaproteobacteria</taxon>
        <taxon>Rickettsiales</taxon>
        <taxon>Candidatus Midichloriaceae</taxon>
        <taxon>Candidatus Aquarickettsia</taxon>
    </lineage>
</organism>
<dbReference type="PIRSF" id="PIRSF005639">
    <property type="entry name" value="Glut_amidoT_SNO"/>
    <property type="match status" value="1"/>
</dbReference>
<dbReference type="PROSITE" id="PS51130">
    <property type="entry name" value="PDXT_SNO_2"/>
    <property type="match status" value="1"/>
</dbReference>
<comment type="similarity">
    <text evidence="1">Belongs to the glutaminase PdxT/SNO family.</text>
</comment>
<dbReference type="OrthoDB" id="9810320at2"/>
<evidence type="ECO:0000313" key="9">
    <source>
        <dbReference type="EMBL" id="RST62105.1"/>
    </source>
</evidence>
<keyword evidence="3" id="KW-0378">Hydrolase</keyword>
<dbReference type="GO" id="GO:1903600">
    <property type="term" value="C:glutaminase complex"/>
    <property type="evidence" value="ECO:0007669"/>
    <property type="project" value="TreeGrafter"/>
</dbReference>
<keyword evidence="10" id="KW-1185">Reference proteome</keyword>
<reference evidence="10" key="1">
    <citation type="submission" date="2018-11" db="EMBL/GenBank/DDBJ databases">
        <title>Phylogenetic, genomic, and biogeographic characterization of a novel and ubiquitous marine invertebrate-associated Rickettsiales parasite, Candidatus Marinoinvertebrata rohwerii, gen. nov., sp. nov.</title>
        <authorList>
            <person name="Klinges J.G."/>
            <person name="Rosales S.M."/>
            <person name="Mcminds R."/>
            <person name="Shaver E.C."/>
            <person name="Shantz A."/>
            <person name="Peters E.C."/>
            <person name="Burkepile D.E."/>
            <person name="Silliman B.R."/>
            <person name="Vega Thurber R.L."/>
        </authorList>
    </citation>
    <scope>NUCLEOTIDE SEQUENCE [LARGE SCALE GENOMIC DNA]</scope>
    <source>
        <strain evidence="10">a_cerv_44</strain>
    </source>
</reference>
<feature type="binding site" evidence="8">
    <location>
        <position position="105"/>
    </location>
    <ligand>
        <name>L-glutamine</name>
        <dbReference type="ChEBI" id="CHEBI:58359"/>
    </ligand>
</feature>
<dbReference type="GO" id="GO:0016829">
    <property type="term" value="F:lyase activity"/>
    <property type="evidence" value="ECO:0007669"/>
    <property type="project" value="UniProtKB-KW"/>
</dbReference>
<accession>A0A3R9Z483</accession>
<dbReference type="Proteomes" id="UP000279470">
    <property type="component" value="Unassembled WGS sequence"/>
</dbReference>
<evidence type="ECO:0000256" key="5">
    <source>
        <dbReference type="ARBA" id="ARBA00023239"/>
    </source>
</evidence>
<dbReference type="NCBIfam" id="TIGR03800">
    <property type="entry name" value="PLP_synth_Pdx2"/>
    <property type="match status" value="1"/>
</dbReference>
<dbReference type="InterPro" id="IPR021196">
    <property type="entry name" value="PdxT/SNO_CS"/>
</dbReference>
<evidence type="ECO:0000256" key="3">
    <source>
        <dbReference type="ARBA" id="ARBA00022801"/>
    </source>
</evidence>
<evidence type="ECO:0000256" key="4">
    <source>
        <dbReference type="ARBA" id="ARBA00022962"/>
    </source>
</evidence>
<evidence type="ECO:0000256" key="6">
    <source>
        <dbReference type="ARBA" id="ARBA00049534"/>
    </source>
</evidence>
<evidence type="ECO:0000256" key="7">
    <source>
        <dbReference type="PIRSR" id="PIRSR005639-1"/>
    </source>
</evidence>